<dbReference type="Gene3D" id="2.70.150.10">
    <property type="entry name" value="Calcium-transporting ATPase, cytoplasmic transduction domain A"/>
    <property type="match status" value="1"/>
</dbReference>
<keyword evidence="4" id="KW-0067">ATP-binding</keyword>
<keyword evidence="2 9" id="KW-0812">Transmembrane</keyword>
<feature type="transmembrane region" description="Helical" evidence="9">
    <location>
        <begin position="754"/>
        <end position="777"/>
    </location>
</feature>
<dbReference type="Pfam" id="PF00122">
    <property type="entry name" value="E1-E2_ATPase"/>
    <property type="match status" value="1"/>
</dbReference>
<dbReference type="Gene3D" id="3.40.50.1000">
    <property type="entry name" value="HAD superfamily/HAD-like"/>
    <property type="match status" value="1"/>
</dbReference>
<dbReference type="SUPFAM" id="SSF81665">
    <property type="entry name" value="Calcium ATPase, transmembrane domain M"/>
    <property type="match status" value="1"/>
</dbReference>
<dbReference type="Gene3D" id="1.20.1110.10">
    <property type="entry name" value="Calcium-transporting ATPase, transmembrane domain"/>
    <property type="match status" value="1"/>
</dbReference>
<dbReference type="InterPro" id="IPR044492">
    <property type="entry name" value="P_typ_ATPase_HD_dom"/>
</dbReference>
<dbReference type="GO" id="GO:0005524">
    <property type="term" value="F:ATP binding"/>
    <property type="evidence" value="ECO:0007669"/>
    <property type="project" value="UniProtKB-KW"/>
</dbReference>
<feature type="transmembrane region" description="Helical" evidence="9">
    <location>
        <begin position="789"/>
        <end position="813"/>
    </location>
</feature>
<dbReference type="Pfam" id="PF00702">
    <property type="entry name" value="Hydrolase"/>
    <property type="match status" value="1"/>
</dbReference>
<comment type="subcellular location">
    <subcellularLocation>
        <location evidence="1">Membrane</location>
        <topology evidence="1">Multi-pass membrane protein</topology>
    </subcellularLocation>
</comment>
<dbReference type="InterPro" id="IPR006068">
    <property type="entry name" value="ATPase_P-typ_cation-transptr_C"/>
</dbReference>
<dbReference type="PRINTS" id="PR00120">
    <property type="entry name" value="HATPASE"/>
</dbReference>
<evidence type="ECO:0000256" key="2">
    <source>
        <dbReference type="ARBA" id="ARBA00022692"/>
    </source>
</evidence>
<feature type="transmembrane region" description="Helical" evidence="9">
    <location>
        <begin position="279"/>
        <end position="295"/>
    </location>
</feature>
<evidence type="ECO:0000256" key="1">
    <source>
        <dbReference type="ARBA" id="ARBA00004141"/>
    </source>
</evidence>
<feature type="transmembrane region" description="Helical" evidence="9">
    <location>
        <begin position="238"/>
        <end position="255"/>
    </location>
</feature>
<feature type="transmembrane region" description="Helical" evidence="9">
    <location>
        <begin position="81"/>
        <end position="97"/>
    </location>
</feature>
<evidence type="ECO:0000313" key="12">
    <source>
        <dbReference type="EMBL" id="PHN08213.1"/>
    </source>
</evidence>
<dbReference type="InterPro" id="IPR023298">
    <property type="entry name" value="ATPase_P-typ_TM_dom_sf"/>
</dbReference>
<dbReference type="SFLD" id="SFLDF00027">
    <property type="entry name" value="p-type_atpase"/>
    <property type="match status" value="1"/>
</dbReference>
<dbReference type="SUPFAM" id="SSF81653">
    <property type="entry name" value="Calcium ATPase, transduction domain A"/>
    <property type="match status" value="1"/>
</dbReference>
<feature type="transmembrane region" description="Helical" evidence="9">
    <location>
        <begin position="720"/>
        <end position="742"/>
    </location>
</feature>
<feature type="transmembrane region" description="Helical" evidence="9">
    <location>
        <begin position="644"/>
        <end position="665"/>
    </location>
</feature>
<dbReference type="EMBL" id="PDUD01000002">
    <property type="protein sequence ID" value="PHN08213.1"/>
    <property type="molecule type" value="Genomic_DNA"/>
</dbReference>
<dbReference type="SUPFAM" id="SSF81660">
    <property type="entry name" value="Metal cation-transporting ATPase, ATP-binding domain N"/>
    <property type="match status" value="1"/>
</dbReference>
<dbReference type="OrthoDB" id="9770315at2"/>
<accession>A0A2D0NKE5</accession>
<dbReference type="PROSITE" id="PS00154">
    <property type="entry name" value="ATPASE_E1_E2"/>
    <property type="match status" value="1"/>
</dbReference>
<keyword evidence="3" id="KW-0547">Nucleotide-binding</keyword>
<evidence type="ECO:0000256" key="8">
    <source>
        <dbReference type="SAM" id="MobiDB-lite"/>
    </source>
</evidence>
<evidence type="ECO:0000256" key="3">
    <source>
        <dbReference type="ARBA" id="ARBA00022741"/>
    </source>
</evidence>
<sequence length="854" mass="94491">MTALDTKSTSLSPGNTENPYPLPGLSTAEVDRIRASRGEQESRRGLSPGWRIVREIVTEPMFLILIVTASIYFILQETTEAFFMLGAIALISAISWYQSSRAQQALDALNAYTQVLVRVIRDNRLLEIKREALVPGDFVVVTEGDLIPVDGQLVLANDLSVNESILTGEAFAVSKQVEGNAEEQQIFQGTLALSGQGVVRATAVAEQTRMHQIGRAIDELDQQKSVLQLQVERFVKRMAILGTAVFFLILLVDFFRTREFLNSLLEGLTIAMSVLPEEIPVAFTVFLALGAFRLAKQDIIVKRSNTTESLGSVNVLCLDKTGTITENRMELRHLYTYQDDTIKSSREAGPGADLELIQTAMWASETTPFDPMEQALHRAYEQLAPTDERGVYHMVDEYPLSGKPPMMTHVFSRTDRPEIIATKGAPEAVLACTRLSETEKEHIREKIDRLSAQGLRILGVGRVDKIPETLPAKQQDLTFEFLGLVGFYDPPKKDIQASFQRLYRAGIQLKIITGDSINTTTAIARQSGFVFDHPPITGAELDELSPEQLAETTRETELFCRIAPEQKLRIVQSLKDQGLIVGMTGDGVNDGLALKAAHIGIAMGLQGTEIARRAASLILVNGKLDAIAEAVAVGRRIYDNLKKAIQYIISIHIPIILTVTIPILLNWKYAAIFSPVHVIFLELIMGPTCSIVYENEPMEPNTMDRPPRAIGQTFFGTRELLTSILQGLVITAGVLGVYGYGLAQGLSETTTRSLVFLTLLIANIFLTLVNRSFYYSIFQTIRYKNRRMVWILLLTISLMLLMVYLPPLAAFFGIAPLSWLQLGIAVAVGAGTTLWFELVKGWGTVDGRWSKVDG</sequence>
<feature type="compositionally biased region" description="Polar residues" evidence="8">
    <location>
        <begin position="1"/>
        <end position="18"/>
    </location>
</feature>
<evidence type="ECO:0000256" key="5">
    <source>
        <dbReference type="ARBA" id="ARBA00022967"/>
    </source>
</evidence>
<evidence type="ECO:0000256" key="7">
    <source>
        <dbReference type="ARBA" id="ARBA00023136"/>
    </source>
</evidence>
<dbReference type="InterPro" id="IPR008250">
    <property type="entry name" value="ATPase_P-typ_transduc_dom_A_sf"/>
</dbReference>
<keyword evidence="13" id="KW-1185">Reference proteome</keyword>
<dbReference type="SFLD" id="SFLDS00003">
    <property type="entry name" value="Haloacid_Dehalogenase"/>
    <property type="match status" value="1"/>
</dbReference>
<feature type="transmembrane region" description="Helical" evidence="9">
    <location>
        <begin position="819"/>
        <end position="839"/>
    </location>
</feature>
<dbReference type="GO" id="GO:0016020">
    <property type="term" value="C:membrane"/>
    <property type="evidence" value="ECO:0007669"/>
    <property type="project" value="UniProtKB-SubCell"/>
</dbReference>
<dbReference type="Proteomes" id="UP000223913">
    <property type="component" value="Unassembled WGS sequence"/>
</dbReference>
<evidence type="ECO:0000256" key="4">
    <source>
        <dbReference type="ARBA" id="ARBA00022840"/>
    </source>
</evidence>
<feature type="domain" description="Cation-transporting P-type ATPase C-terminal" evidence="11">
    <location>
        <begin position="672"/>
        <end position="840"/>
    </location>
</feature>
<dbReference type="PANTHER" id="PTHR42861">
    <property type="entry name" value="CALCIUM-TRANSPORTING ATPASE"/>
    <property type="match status" value="1"/>
</dbReference>
<evidence type="ECO:0000259" key="11">
    <source>
        <dbReference type="Pfam" id="PF00689"/>
    </source>
</evidence>
<dbReference type="AlphaFoldDB" id="A0A2D0NKE5"/>
<reference evidence="12 13" key="1">
    <citation type="submission" date="2017-10" db="EMBL/GenBank/DDBJ databases">
        <title>The draft genome sequence of Lewinella nigricans NBRC 102662.</title>
        <authorList>
            <person name="Wang K."/>
        </authorList>
    </citation>
    <scope>NUCLEOTIDE SEQUENCE [LARGE SCALE GENOMIC DNA]</scope>
    <source>
        <strain evidence="12 13">NBRC 102662</strain>
    </source>
</reference>
<dbReference type="InterPro" id="IPR059000">
    <property type="entry name" value="ATPase_P-type_domA"/>
</dbReference>
<feature type="region of interest" description="Disordered" evidence="8">
    <location>
        <begin position="1"/>
        <end position="25"/>
    </location>
</feature>
<comment type="caution">
    <text evidence="12">The sequence shown here is derived from an EMBL/GenBank/DDBJ whole genome shotgun (WGS) entry which is preliminary data.</text>
</comment>
<dbReference type="InterPro" id="IPR023299">
    <property type="entry name" value="ATPase_P-typ_cyto_dom_N"/>
</dbReference>
<evidence type="ECO:0000256" key="6">
    <source>
        <dbReference type="ARBA" id="ARBA00022989"/>
    </source>
</evidence>
<keyword evidence="5" id="KW-1278">Translocase</keyword>
<feature type="domain" description="P-type ATPase A" evidence="10">
    <location>
        <begin position="114"/>
        <end position="217"/>
    </location>
</feature>
<evidence type="ECO:0000259" key="10">
    <source>
        <dbReference type="Pfam" id="PF00122"/>
    </source>
</evidence>
<proteinExistence type="predicted"/>
<evidence type="ECO:0000313" key="13">
    <source>
        <dbReference type="Proteomes" id="UP000223913"/>
    </source>
</evidence>
<keyword evidence="7 9" id="KW-0472">Membrane</keyword>
<dbReference type="InterPro" id="IPR023214">
    <property type="entry name" value="HAD_sf"/>
</dbReference>
<name>A0A2D0NKE5_FLAN2</name>
<keyword evidence="6 9" id="KW-1133">Transmembrane helix</keyword>
<dbReference type="InterPro" id="IPR036412">
    <property type="entry name" value="HAD-like_sf"/>
</dbReference>
<dbReference type="Gene3D" id="3.40.1110.10">
    <property type="entry name" value="Calcium-transporting ATPase, cytoplasmic domain N"/>
    <property type="match status" value="1"/>
</dbReference>
<dbReference type="SFLD" id="SFLDG00002">
    <property type="entry name" value="C1.7:_P-type_atpase_like"/>
    <property type="match status" value="1"/>
</dbReference>
<dbReference type="SUPFAM" id="SSF56784">
    <property type="entry name" value="HAD-like"/>
    <property type="match status" value="1"/>
</dbReference>
<dbReference type="InterPro" id="IPR018303">
    <property type="entry name" value="ATPase_P-typ_P_site"/>
</dbReference>
<dbReference type="Pfam" id="PF00689">
    <property type="entry name" value="Cation_ATPase_C"/>
    <property type="match status" value="1"/>
</dbReference>
<gene>
    <name evidence="12" type="ORF">CRP01_02510</name>
</gene>
<feature type="transmembrane region" description="Helical" evidence="9">
    <location>
        <begin position="671"/>
        <end position="693"/>
    </location>
</feature>
<evidence type="ECO:0000256" key="9">
    <source>
        <dbReference type="SAM" id="Phobius"/>
    </source>
</evidence>
<dbReference type="PRINTS" id="PR00119">
    <property type="entry name" value="CATATPASE"/>
</dbReference>
<dbReference type="GO" id="GO:0016887">
    <property type="term" value="F:ATP hydrolysis activity"/>
    <property type="evidence" value="ECO:0007669"/>
    <property type="project" value="InterPro"/>
</dbReference>
<dbReference type="InterPro" id="IPR001757">
    <property type="entry name" value="P_typ_ATPase"/>
</dbReference>
<feature type="transmembrane region" description="Helical" evidence="9">
    <location>
        <begin position="52"/>
        <end position="75"/>
    </location>
</feature>
<organism evidence="12 13">
    <name type="scientific">Flavilitoribacter nigricans (strain ATCC 23147 / DSM 23189 / NBRC 102662 / NCIMB 1420 / SS-2)</name>
    <name type="common">Lewinella nigricans</name>
    <dbReference type="NCBI Taxonomy" id="1122177"/>
    <lineage>
        <taxon>Bacteria</taxon>
        <taxon>Pseudomonadati</taxon>
        <taxon>Bacteroidota</taxon>
        <taxon>Saprospiria</taxon>
        <taxon>Saprospirales</taxon>
        <taxon>Lewinellaceae</taxon>
        <taxon>Flavilitoribacter</taxon>
    </lineage>
</organism>
<protein>
    <submittedName>
        <fullName evidence="12">Haloacid dehalogenase</fullName>
    </submittedName>
</protein>
<dbReference type="NCBIfam" id="TIGR01494">
    <property type="entry name" value="ATPase_P-type"/>
    <property type="match status" value="2"/>
</dbReference>